<dbReference type="AlphaFoldDB" id="A0A560CXN2"/>
<keyword evidence="2" id="KW-1185">Reference proteome</keyword>
<sequence>MLEVGFAERLAASLPRATDIIRSQRIITAALLRARKEDEMALADKASLLAERIKSIPDTFGKAMDVQLARLDTIEQRGAAAAKRMTTVVDDVDAAVTSTENVINQITNGAPD</sequence>
<evidence type="ECO:0000313" key="1">
    <source>
        <dbReference type="EMBL" id="TWA89601.1"/>
    </source>
</evidence>
<comment type="caution">
    <text evidence="1">The sequence shown here is derived from an EMBL/GenBank/DDBJ whole genome shotgun (WGS) entry which is preliminary data.</text>
</comment>
<accession>A0A560CXN2</accession>
<dbReference type="EMBL" id="VITK01000019">
    <property type="protein sequence ID" value="TWA89601.1"/>
    <property type="molecule type" value="Genomic_DNA"/>
</dbReference>
<dbReference type="RefSeq" id="WP_145670205.1">
    <property type="nucleotide sequence ID" value="NZ_VITK01000019.1"/>
</dbReference>
<proteinExistence type="predicted"/>
<protein>
    <submittedName>
        <fullName evidence="1">Uncharacterized protein</fullName>
    </submittedName>
</protein>
<gene>
    <name evidence="1" type="ORF">FBZ96_11969</name>
</gene>
<reference evidence="1 2" key="1">
    <citation type="submission" date="2019-06" db="EMBL/GenBank/DDBJ databases">
        <title>Genomic Encyclopedia of Type Strains, Phase IV (KMG-V): Genome sequencing to study the core and pangenomes of soil and plant-associated prokaryotes.</title>
        <authorList>
            <person name="Whitman W."/>
        </authorList>
    </citation>
    <scope>NUCLEOTIDE SEQUENCE [LARGE SCALE GENOMIC DNA]</scope>
    <source>
        <strain evidence="1 2">BR 510</strain>
    </source>
</reference>
<dbReference type="Proteomes" id="UP000319949">
    <property type="component" value="Unassembled WGS sequence"/>
</dbReference>
<evidence type="ECO:0000313" key="2">
    <source>
        <dbReference type="Proteomes" id="UP000319949"/>
    </source>
</evidence>
<name>A0A560CXN2_9BRAD</name>
<organism evidence="1 2">
    <name type="scientific">Bradyrhizobium stylosanthis</name>
    <dbReference type="NCBI Taxonomy" id="1803665"/>
    <lineage>
        <taxon>Bacteria</taxon>
        <taxon>Pseudomonadati</taxon>
        <taxon>Pseudomonadota</taxon>
        <taxon>Alphaproteobacteria</taxon>
        <taxon>Hyphomicrobiales</taxon>
        <taxon>Nitrobacteraceae</taxon>
        <taxon>Bradyrhizobium</taxon>
    </lineage>
</organism>